<evidence type="ECO:0000313" key="3">
    <source>
        <dbReference type="Proteomes" id="UP000325313"/>
    </source>
</evidence>
<reference evidence="2 3" key="1">
    <citation type="submission" date="2019-05" db="EMBL/GenBank/DDBJ databases">
        <title>Emergence of the Ug99 lineage of the wheat stem rust pathogen through somatic hybridization.</title>
        <authorList>
            <person name="Li F."/>
            <person name="Upadhyaya N.M."/>
            <person name="Sperschneider J."/>
            <person name="Matny O."/>
            <person name="Nguyen-Phuc H."/>
            <person name="Mago R."/>
            <person name="Raley C."/>
            <person name="Miller M.E."/>
            <person name="Silverstein K.A.T."/>
            <person name="Henningsen E."/>
            <person name="Hirsch C.D."/>
            <person name="Visser B."/>
            <person name="Pretorius Z.A."/>
            <person name="Steffenson B.J."/>
            <person name="Schwessinger B."/>
            <person name="Dodds P.N."/>
            <person name="Figueroa M."/>
        </authorList>
    </citation>
    <scope>NUCLEOTIDE SEQUENCE [LARGE SCALE GENOMIC DNA]</scope>
    <source>
        <strain evidence="2 3">Ug99</strain>
    </source>
</reference>
<evidence type="ECO:0000313" key="2">
    <source>
        <dbReference type="EMBL" id="KAA1074051.1"/>
    </source>
</evidence>
<feature type="region of interest" description="Disordered" evidence="1">
    <location>
        <begin position="39"/>
        <end position="135"/>
    </location>
</feature>
<evidence type="ECO:0000256" key="1">
    <source>
        <dbReference type="SAM" id="MobiDB-lite"/>
    </source>
</evidence>
<protein>
    <submittedName>
        <fullName evidence="2">Uncharacterized protein</fullName>
    </submittedName>
</protein>
<accession>A0A5B0MBQ5</accession>
<name>A0A5B0MBQ5_PUCGR</name>
<gene>
    <name evidence="2" type="ORF">PGTUg99_007809</name>
</gene>
<dbReference type="Proteomes" id="UP000325313">
    <property type="component" value="Unassembled WGS sequence"/>
</dbReference>
<sequence length="152" mass="16761">MGWPLLTLIGHWSRFKTLTCDLEHPCRTQAWVLHGCSTGGGVPVQPRARGSILSSAGRLRAPPSLSYPQPPSHPVDQPTDHPTDQPPAPEPHRAPDKHPVSTQEPPTTPPRHQTPAHALISPDPLRSAPIRSDPIRSDPIRRLKFATWVRIL</sequence>
<dbReference type="EMBL" id="VDEP01000473">
    <property type="protein sequence ID" value="KAA1074051.1"/>
    <property type="molecule type" value="Genomic_DNA"/>
</dbReference>
<feature type="compositionally biased region" description="Basic and acidic residues" evidence="1">
    <location>
        <begin position="90"/>
        <end position="99"/>
    </location>
</feature>
<organism evidence="2 3">
    <name type="scientific">Puccinia graminis f. sp. tritici</name>
    <dbReference type="NCBI Taxonomy" id="56615"/>
    <lineage>
        <taxon>Eukaryota</taxon>
        <taxon>Fungi</taxon>
        <taxon>Dikarya</taxon>
        <taxon>Basidiomycota</taxon>
        <taxon>Pucciniomycotina</taxon>
        <taxon>Pucciniomycetes</taxon>
        <taxon>Pucciniales</taxon>
        <taxon>Pucciniaceae</taxon>
        <taxon>Puccinia</taxon>
    </lineage>
</organism>
<comment type="caution">
    <text evidence="2">The sequence shown here is derived from an EMBL/GenBank/DDBJ whole genome shotgun (WGS) entry which is preliminary data.</text>
</comment>
<dbReference type="AlphaFoldDB" id="A0A5B0MBQ5"/>
<proteinExistence type="predicted"/>